<dbReference type="InterPro" id="IPR038846">
    <property type="entry name" value="RPC9"/>
</dbReference>
<protein>
    <recommendedName>
        <fullName evidence="3">RNA polymerase Rpb4/RPC9 core domain-containing protein</fullName>
    </recommendedName>
</protein>
<dbReference type="AlphaFoldDB" id="M8BIJ4"/>
<dbReference type="GO" id="GO:0005666">
    <property type="term" value="C:RNA polymerase III complex"/>
    <property type="evidence" value="ECO:0007669"/>
    <property type="project" value="InterPro"/>
</dbReference>
<dbReference type="SUPFAM" id="SSF47819">
    <property type="entry name" value="HRDC-like"/>
    <property type="match status" value="1"/>
</dbReference>
<dbReference type="SMART" id="SM00657">
    <property type="entry name" value="RPOL4c"/>
    <property type="match status" value="1"/>
</dbReference>
<dbReference type="GO" id="GO:0006384">
    <property type="term" value="P:transcription initiation at RNA polymerase III promoter"/>
    <property type="evidence" value="ECO:0007669"/>
    <property type="project" value="InterPro"/>
</dbReference>
<evidence type="ECO:0000259" key="3">
    <source>
        <dbReference type="SMART" id="SM00657"/>
    </source>
</evidence>
<dbReference type="GO" id="GO:0000166">
    <property type="term" value="F:nucleotide binding"/>
    <property type="evidence" value="ECO:0007669"/>
    <property type="project" value="InterPro"/>
</dbReference>
<evidence type="ECO:0000256" key="2">
    <source>
        <dbReference type="SAM" id="MobiDB-lite"/>
    </source>
</evidence>
<keyword evidence="1" id="KW-0240">DNA-directed RNA polymerase</keyword>
<name>M8BIJ4_AEGTA</name>
<accession>M8BIJ4</accession>
<reference evidence="4" key="1">
    <citation type="submission" date="2015-06" db="UniProtKB">
        <authorList>
            <consortium name="EnsemblPlants"/>
        </authorList>
    </citation>
    <scope>IDENTIFICATION</scope>
</reference>
<dbReference type="InterPro" id="IPR006590">
    <property type="entry name" value="RNA_pol_Rpb4/RPC9_core"/>
</dbReference>
<dbReference type="InterPro" id="IPR038324">
    <property type="entry name" value="Rpb4/RPC9_sf"/>
</dbReference>
<dbReference type="InterPro" id="IPR010997">
    <property type="entry name" value="HRDC-like_sf"/>
</dbReference>
<keyword evidence="1" id="KW-0804">Transcription</keyword>
<organism evidence="4">
    <name type="scientific">Aegilops tauschii</name>
    <name type="common">Tausch's goatgrass</name>
    <name type="synonym">Aegilops squarrosa</name>
    <dbReference type="NCBI Taxonomy" id="37682"/>
    <lineage>
        <taxon>Eukaryota</taxon>
        <taxon>Viridiplantae</taxon>
        <taxon>Streptophyta</taxon>
        <taxon>Embryophyta</taxon>
        <taxon>Tracheophyta</taxon>
        <taxon>Spermatophyta</taxon>
        <taxon>Magnoliopsida</taxon>
        <taxon>Liliopsida</taxon>
        <taxon>Poales</taxon>
        <taxon>Poaceae</taxon>
        <taxon>BOP clade</taxon>
        <taxon>Pooideae</taxon>
        <taxon>Triticodae</taxon>
        <taxon>Triticeae</taxon>
        <taxon>Triticinae</taxon>
        <taxon>Aegilops</taxon>
    </lineage>
</organism>
<proteinExistence type="predicted"/>
<evidence type="ECO:0000313" key="4">
    <source>
        <dbReference type="EnsemblPlants" id="EMT24815"/>
    </source>
</evidence>
<evidence type="ECO:0000256" key="1">
    <source>
        <dbReference type="ARBA" id="ARBA00022478"/>
    </source>
</evidence>
<feature type="domain" description="RNA polymerase Rpb4/RPC9 core" evidence="3">
    <location>
        <begin position="144"/>
        <end position="260"/>
    </location>
</feature>
<feature type="compositionally biased region" description="Polar residues" evidence="2">
    <location>
        <begin position="67"/>
        <end position="79"/>
    </location>
</feature>
<feature type="region of interest" description="Disordered" evidence="2">
    <location>
        <begin position="51"/>
        <end position="81"/>
    </location>
</feature>
<feature type="region of interest" description="Disordered" evidence="2">
    <location>
        <begin position="286"/>
        <end position="319"/>
    </location>
</feature>
<feature type="compositionally biased region" description="Basic and acidic residues" evidence="2">
    <location>
        <begin position="291"/>
        <end position="319"/>
    </location>
</feature>
<sequence length="319" mass="35083">MPAQPDYMCAGPRASRARGLWGWHALTSPFGHLWPFFLVFPKRIANLAQPSFVRTPPPPTSSSGSRDTATTLPLTSHSLPNAPERAATLRPLTIAPSFSDLLPVTAVETNHVASLTKTTTPPPLSTRNETLVVLNIQSSLLFCSEKANAGHLTNFEVLDFLRKRGAKTDPMGCLGAVAASECKVYEYLLKTPACNQTRESVTEFASTCEGFKLTDADKQNIINWRPTSAADVYAMCMQNLIGKCFGYQTTMVEECGKRFCKDERGVPQDEEDRAKELVALVNEIFPAPPAKPKDEVDMKPEDEVDAKPEDEVDMDMKDS</sequence>
<dbReference type="PANTHER" id="PTHR15561:SF0">
    <property type="entry name" value="DNA-DIRECTED RNA POLYMERASE III SUBUNIT RPC9"/>
    <property type="match status" value="1"/>
</dbReference>
<dbReference type="Gene3D" id="1.20.1250.40">
    <property type="match status" value="1"/>
</dbReference>
<dbReference type="EnsemblPlants" id="EMT24815">
    <property type="protein sequence ID" value="EMT24815"/>
    <property type="gene ID" value="F775_09654"/>
</dbReference>
<dbReference type="PANTHER" id="PTHR15561">
    <property type="entry name" value="CALCITONIN GENE-RELATED PEPTIDE-RECEPTOR COMPONENT PROTEIN"/>
    <property type="match status" value="1"/>
</dbReference>